<feature type="domain" description="RNA polymerase Rpb1" evidence="7">
    <location>
        <begin position="1"/>
        <end position="52"/>
    </location>
</feature>
<dbReference type="Gramene" id="PHT94270">
    <property type="protein sequence ID" value="PHT94270"/>
    <property type="gene ID" value="T459_02152"/>
</dbReference>
<dbReference type="GO" id="GO:0000428">
    <property type="term" value="C:DNA-directed RNA polymerase complex"/>
    <property type="evidence" value="ECO:0007669"/>
    <property type="project" value="UniProtKB-KW"/>
</dbReference>
<reference evidence="8 9" key="2">
    <citation type="journal article" date="2017" name="Genome Biol.">
        <title>New reference genome sequences of hot pepper reveal the massive evolution of plant disease-resistance genes by retroduplication.</title>
        <authorList>
            <person name="Kim S."/>
            <person name="Park J."/>
            <person name="Yeom S.I."/>
            <person name="Kim Y.M."/>
            <person name="Seo E."/>
            <person name="Kim K.T."/>
            <person name="Kim M.S."/>
            <person name="Lee J.M."/>
            <person name="Cheong K."/>
            <person name="Shin H.S."/>
            <person name="Kim S.B."/>
            <person name="Han K."/>
            <person name="Lee J."/>
            <person name="Park M."/>
            <person name="Lee H.A."/>
            <person name="Lee H.Y."/>
            <person name="Lee Y."/>
            <person name="Oh S."/>
            <person name="Lee J.H."/>
            <person name="Choi E."/>
            <person name="Choi E."/>
            <person name="Lee S.E."/>
            <person name="Jeon J."/>
            <person name="Kim H."/>
            <person name="Choi G."/>
            <person name="Song H."/>
            <person name="Lee J."/>
            <person name="Lee S.C."/>
            <person name="Kwon J.K."/>
            <person name="Lee H.Y."/>
            <person name="Koo N."/>
            <person name="Hong Y."/>
            <person name="Kim R.W."/>
            <person name="Kang W.H."/>
            <person name="Huh J.H."/>
            <person name="Kang B.C."/>
            <person name="Yang T.J."/>
            <person name="Lee Y.H."/>
            <person name="Bennetzen J.L."/>
            <person name="Choi D."/>
        </authorList>
    </citation>
    <scope>NUCLEOTIDE SEQUENCE [LARGE SCALE GENOMIC DNA]</scope>
    <source>
        <strain evidence="9">cv. CM334</strain>
    </source>
</reference>
<dbReference type="STRING" id="4072.A0A2G3AJ93"/>
<dbReference type="SUPFAM" id="SSF64484">
    <property type="entry name" value="beta and beta-prime subunits of DNA dependent RNA-polymerase"/>
    <property type="match status" value="1"/>
</dbReference>
<dbReference type="EMBL" id="AYRZ02000001">
    <property type="protein sequence ID" value="PHT94270.1"/>
    <property type="molecule type" value="Genomic_DNA"/>
</dbReference>
<dbReference type="Gene3D" id="3.30.1360.140">
    <property type="match status" value="1"/>
</dbReference>
<proteinExistence type="predicted"/>
<gene>
    <name evidence="8" type="ORF">T459_02152</name>
</gene>
<evidence type="ECO:0000259" key="6">
    <source>
        <dbReference type="Pfam" id="PF04990"/>
    </source>
</evidence>
<comment type="caution">
    <text evidence="8">The sequence shown here is derived from an EMBL/GenBank/DDBJ whole genome shotgun (WGS) entry which is preliminary data.</text>
</comment>
<dbReference type="InterPro" id="IPR045867">
    <property type="entry name" value="DNA-dir_RpoC_beta_prime"/>
</dbReference>
<dbReference type="GO" id="GO:0003899">
    <property type="term" value="F:DNA-directed RNA polymerase activity"/>
    <property type="evidence" value="ECO:0007669"/>
    <property type="project" value="UniProtKB-EC"/>
</dbReference>
<dbReference type="PANTHER" id="PTHR19376">
    <property type="entry name" value="DNA-DIRECTED RNA POLYMERASE"/>
    <property type="match status" value="1"/>
</dbReference>
<evidence type="ECO:0000256" key="4">
    <source>
        <dbReference type="ARBA" id="ARBA00022695"/>
    </source>
</evidence>
<keyword evidence="4" id="KW-0548">Nucleotidyltransferase</keyword>
<evidence type="ECO:0000313" key="9">
    <source>
        <dbReference type="Proteomes" id="UP000222542"/>
    </source>
</evidence>
<dbReference type="Pfam" id="PF04990">
    <property type="entry name" value="RNA_pol_Rpb1_7"/>
    <property type="match status" value="1"/>
</dbReference>
<dbReference type="Proteomes" id="UP000222542">
    <property type="component" value="Unassembled WGS sequence"/>
</dbReference>
<dbReference type="InterPro" id="IPR007075">
    <property type="entry name" value="RNA_pol_Rpb1_6"/>
</dbReference>
<keyword evidence="9" id="KW-1185">Reference proteome</keyword>
<dbReference type="InterPro" id="IPR007073">
    <property type="entry name" value="RNA_pol_Rpb1_7"/>
</dbReference>
<dbReference type="PANTHER" id="PTHR19376:SF37">
    <property type="entry name" value="DNA-DIRECTED RNA POLYMERASE II SUBUNIT RPB1"/>
    <property type="match status" value="1"/>
</dbReference>
<dbReference type="InterPro" id="IPR038593">
    <property type="entry name" value="RNA_pol_Rpb1_7_sf"/>
</dbReference>
<accession>A0A2G3AJ93</accession>
<keyword evidence="2" id="KW-0240">DNA-directed RNA polymerase</keyword>
<evidence type="ECO:0000259" key="7">
    <source>
        <dbReference type="Pfam" id="PF04992"/>
    </source>
</evidence>
<dbReference type="GO" id="GO:0006351">
    <property type="term" value="P:DNA-templated transcription"/>
    <property type="evidence" value="ECO:0007669"/>
    <property type="project" value="InterPro"/>
</dbReference>
<name>A0A2G3AJ93_CAPAN</name>
<keyword evidence="5" id="KW-0804">Transcription</keyword>
<protein>
    <recommendedName>
        <fullName evidence="1">DNA-directed RNA polymerase</fullName>
        <ecNumber evidence="1">2.7.7.6</ecNumber>
    </recommendedName>
</protein>
<dbReference type="AlphaFoldDB" id="A0A2G3AJ93"/>
<reference evidence="8 9" key="1">
    <citation type="journal article" date="2014" name="Nat. Genet.">
        <title>Genome sequence of the hot pepper provides insights into the evolution of pungency in Capsicum species.</title>
        <authorList>
            <person name="Kim S."/>
            <person name="Park M."/>
            <person name="Yeom S.I."/>
            <person name="Kim Y.M."/>
            <person name="Lee J.M."/>
            <person name="Lee H.A."/>
            <person name="Seo E."/>
            <person name="Choi J."/>
            <person name="Cheong K."/>
            <person name="Kim K.T."/>
            <person name="Jung K."/>
            <person name="Lee G.W."/>
            <person name="Oh S.K."/>
            <person name="Bae C."/>
            <person name="Kim S.B."/>
            <person name="Lee H.Y."/>
            <person name="Kim S.Y."/>
            <person name="Kim M.S."/>
            <person name="Kang B.C."/>
            <person name="Jo Y.D."/>
            <person name="Yang H.B."/>
            <person name="Jeong H.J."/>
            <person name="Kang W.H."/>
            <person name="Kwon J.K."/>
            <person name="Shin C."/>
            <person name="Lim J.Y."/>
            <person name="Park J.H."/>
            <person name="Huh J.H."/>
            <person name="Kim J.S."/>
            <person name="Kim B.D."/>
            <person name="Cohen O."/>
            <person name="Paran I."/>
            <person name="Suh M.C."/>
            <person name="Lee S.B."/>
            <person name="Kim Y.K."/>
            <person name="Shin Y."/>
            <person name="Noh S.J."/>
            <person name="Park J."/>
            <person name="Seo Y.S."/>
            <person name="Kwon S.Y."/>
            <person name="Kim H.A."/>
            <person name="Park J.M."/>
            <person name="Kim H.J."/>
            <person name="Choi S.B."/>
            <person name="Bosland P.W."/>
            <person name="Reeves G."/>
            <person name="Jo S.H."/>
            <person name="Lee B.W."/>
            <person name="Cho H.T."/>
            <person name="Choi H.S."/>
            <person name="Lee M.S."/>
            <person name="Yu Y."/>
            <person name="Do Choi Y."/>
            <person name="Park B.S."/>
            <person name="van Deynze A."/>
            <person name="Ashrafi H."/>
            <person name="Hill T."/>
            <person name="Kim W.T."/>
            <person name="Pai H.S."/>
            <person name="Ahn H.K."/>
            <person name="Yeam I."/>
            <person name="Giovannoni J.J."/>
            <person name="Rose J.K."/>
            <person name="Sorensen I."/>
            <person name="Lee S.J."/>
            <person name="Kim R.W."/>
            <person name="Choi I.Y."/>
            <person name="Choi B.S."/>
            <person name="Lim J.S."/>
            <person name="Lee Y.H."/>
            <person name="Choi D."/>
        </authorList>
    </citation>
    <scope>NUCLEOTIDE SEQUENCE [LARGE SCALE GENOMIC DNA]</scope>
    <source>
        <strain evidence="9">cv. CM334</strain>
    </source>
</reference>
<organism evidence="8 9">
    <name type="scientific">Capsicum annuum</name>
    <name type="common">Capsicum pepper</name>
    <dbReference type="NCBI Taxonomy" id="4072"/>
    <lineage>
        <taxon>Eukaryota</taxon>
        <taxon>Viridiplantae</taxon>
        <taxon>Streptophyta</taxon>
        <taxon>Embryophyta</taxon>
        <taxon>Tracheophyta</taxon>
        <taxon>Spermatophyta</taxon>
        <taxon>Magnoliopsida</taxon>
        <taxon>eudicotyledons</taxon>
        <taxon>Gunneridae</taxon>
        <taxon>Pentapetalae</taxon>
        <taxon>asterids</taxon>
        <taxon>lamiids</taxon>
        <taxon>Solanales</taxon>
        <taxon>Solanaceae</taxon>
        <taxon>Solanoideae</taxon>
        <taxon>Capsiceae</taxon>
        <taxon>Capsicum</taxon>
    </lineage>
</organism>
<dbReference type="Pfam" id="PF04992">
    <property type="entry name" value="RNA_pol_Rpb1_6"/>
    <property type="match status" value="1"/>
</dbReference>
<keyword evidence="3" id="KW-0808">Transferase</keyword>
<evidence type="ECO:0000256" key="1">
    <source>
        <dbReference type="ARBA" id="ARBA00012418"/>
    </source>
</evidence>
<dbReference type="GO" id="GO:0003677">
    <property type="term" value="F:DNA binding"/>
    <property type="evidence" value="ECO:0007669"/>
    <property type="project" value="InterPro"/>
</dbReference>
<evidence type="ECO:0000313" key="8">
    <source>
        <dbReference type="EMBL" id="PHT94270.1"/>
    </source>
</evidence>
<evidence type="ECO:0000256" key="2">
    <source>
        <dbReference type="ARBA" id="ARBA00022478"/>
    </source>
</evidence>
<sequence>MHPMGIVKAVDKLQERIKGVPGDDYLSMAAQKNSTLFFNILLCSALASKKMTFNIFHYAGVSAKNVMLGVPRLREIINVVNKIKTSSLSVYLKLEMSTLIKEDVEFVKSYYKISDEEIDPDKISSWLLHIELNHEMMVDKNLSMADIAEKINLEFDDNLTCIFNDDGKANPSNLYYE</sequence>
<dbReference type="EC" id="2.7.7.6" evidence="1"/>
<feature type="domain" description="RNA polymerase Rpb1" evidence="6">
    <location>
        <begin position="95"/>
        <end position="167"/>
    </location>
</feature>
<evidence type="ECO:0000256" key="3">
    <source>
        <dbReference type="ARBA" id="ARBA00022679"/>
    </source>
</evidence>
<evidence type="ECO:0000256" key="5">
    <source>
        <dbReference type="ARBA" id="ARBA00023163"/>
    </source>
</evidence>